<evidence type="ECO:0000256" key="4">
    <source>
        <dbReference type="ARBA" id="ARBA00022729"/>
    </source>
</evidence>
<dbReference type="STRING" id="755178.Cyan10605_2048"/>
<evidence type="ECO:0000259" key="6">
    <source>
        <dbReference type="PROSITE" id="PS50983"/>
    </source>
</evidence>
<dbReference type="CDD" id="cd01146">
    <property type="entry name" value="FhuD"/>
    <property type="match status" value="1"/>
</dbReference>
<dbReference type="InterPro" id="IPR002491">
    <property type="entry name" value="ABC_transptr_periplasmic_BD"/>
</dbReference>
<evidence type="ECO:0000256" key="5">
    <source>
        <dbReference type="SAM" id="Phobius"/>
    </source>
</evidence>
<comment type="subcellular location">
    <subcellularLocation>
        <location evidence="1">Cell envelope</location>
    </subcellularLocation>
</comment>
<dbReference type="InterPro" id="IPR051313">
    <property type="entry name" value="Bact_iron-sidero_bind"/>
</dbReference>
<dbReference type="GO" id="GO:1901678">
    <property type="term" value="P:iron coordination entity transport"/>
    <property type="evidence" value="ECO:0007669"/>
    <property type="project" value="UniProtKB-ARBA"/>
</dbReference>
<evidence type="ECO:0000313" key="7">
    <source>
        <dbReference type="EMBL" id="AFZ54137.1"/>
    </source>
</evidence>
<accession>K9Z5W9</accession>
<protein>
    <submittedName>
        <fullName evidence="7">Periplasmic binding protein</fullName>
    </submittedName>
</protein>
<feature type="transmembrane region" description="Helical" evidence="5">
    <location>
        <begin position="26"/>
        <end position="49"/>
    </location>
</feature>
<dbReference type="SUPFAM" id="SSF53807">
    <property type="entry name" value="Helical backbone' metal receptor"/>
    <property type="match status" value="1"/>
</dbReference>
<dbReference type="Proteomes" id="UP000010480">
    <property type="component" value="Chromosome"/>
</dbReference>
<dbReference type="HOGENOM" id="CLU_038034_0_2_3"/>
<proteinExistence type="inferred from homology"/>
<dbReference type="GO" id="GO:0030288">
    <property type="term" value="C:outer membrane-bounded periplasmic space"/>
    <property type="evidence" value="ECO:0007669"/>
    <property type="project" value="TreeGrafter"/>
</dbReference>
<keyword evidence="5" id="KW-0812">Transmembrane</keyword>
<dbReference type="AlphaFoldDB" id="K9Z5W9"/>
<evidence type="ECO:0000256" key="1">
    <source>
        <dbReference type="ARBA" id="ARBA00004196"/>
    </source>
</evidence>
<keyword evidence="8" id="KW-1185">Reference proteome</keyword>
<organism evidence="7 8">
    <name type="scientific">Cyanobacterium aponinum (strain PCC 10605)</name>
    <dbReference type="NCBI Taxonomy" id="755178"/>
    <lineage>
        <taxon>Bacteria</taxon>
        <taxon>Bacillati</taxon>
        <taxon>Cyanobacteriota</taxon>
        <taxon>Cyanophyceae</taxon>
        <taxon>Oscillatoriophycideae</taxon>
        <taxon>Chroococcales</taxon>
        <taxon>Geminocystaceae</taxon>
        <taxon>Cyanobacterium</taxon>
    </lineage>
</organism>
<keyword evidence="3" id="KW-0813">Transport</keyword>
<dbReference type="PANTHER" id="PTHR30532:SF1">
    <property type="entry name" value="IRON(3+)-HYDROXAMATE-BINDING PROTEIN FHUD"/>
    <property type="match status" value="1"/>
</dbReference>
<dbReference type="EMBL" id="CP003947">
    <property type="protein sequence ID" value="AFZ54137.1"/>
    <property type="molecule type" value="Genomic_DNA"/>
</dbReference>
<keyword evidence="4" id="KW-0732">Signal</keyword>
<keyword evidence="5" id="KW-1133">Transmembrane helix</keyword>
<name>K9Z5W9_CYAAP</name>
<reference evidence="8" key="1">
    <citation type="journal article" date="2013" name="Proc. Natl. Acad. Sci. U.S.A.">
        <title>Improving the coverage of the cyanobacterial phylum using diversity-driven genome sequencing.</title>
        <authorList>
            <person name="Shih P.M."/>
            <person name="Wu D."/>
            <person name="Latifi A."/>
            <person name="Axen S.D."/>
            <person name="Fewer D.P."/>
            <person name="Talla E."/>
            <person name="Calteau A."/>
            <person name="Cai F."/>
            <person name="Tandeau de Marsac N."/>
            <person name="Rippka R."/>
            <person name="Herdman M."/>
            <person name="Sivonen K."/>
            <person name="Coursin T."/>
            <person name="Laurent T."/>
            <person name="Goodwin L."/>
            <person name="Nolan M."/>
            <person name="Davenport K.W."/>
            <person name="Han C.S."/>
            <person name="Rubin E.M."/>
            <person name="Eisen J.A."/>
            <person name="Woyke T."/>
            <person name="Gugger M."/>
            <person name="Kerfeld C.A."/>
        </authorList>
    </citation>
    <scope>NUCLEOTIDE SEQUENCE [LARGE SCALE GENOMIC DNA]</scope>
    <source>
        <strain evidence="8">PCC 10605</strain>
    </source>
</reference>
<keyword evidence="5" id="KW-0472">Membrane</keyword>
<evidence type="ECO:0000256" key="3">
    <source>
        <dbReference type="ARBA" id="ARBA00022448"/>
    </source>
</evidence>
<feature type="domain" description="Fe/B12 periplasmic-binding" evidence="6">
    <location>
        <begin position="77"/>
        <end position="337"/>
    </location>
</feature>
<dbReference type="Pfam" id="PF01497">
    <property type="entry name" value="Peripla_BP_2"/>
    <property type="match status" value="1"/>
</dbReference>
<dbReference type="Gene3D" id="3.40.50.1980">
    <property type="entry name" value="Nitrogenase molybdenum iron protein domain"/>
    <property type="match status" value="2"/>
</dbReference>
<dbReference type="eggNOG" id="COG0614">
    <property type="taxonomic scope" value="Bacteria"/>
</dbReference>
<dbReference type="PROSITE" id="PS50983">
    <property type="entry name" value="FE_B12_PBP"/>
    <property type="match status" value="1"/>
</dbReference>
<dbReference type="PANTHER" id="PTHR30532">
    <property type="entry name" value="IRON III DICITRATE-BINDING PERIPLASMIC PROTEIN"/>
    <property type="match status" value="1"/>
</dbReference>
<evidence type="ECO:0000256" key="2">
    <source>
        <dbReference type="ARBA" id="ARBA00008814"/>
    </source>
</evidence>
<dbReference type="KEGG" id="can:Cyan10605_2048"/>
<comment type="similarity">
    <text evidence="2">Belongs to the bacterial solute-binding protein 8 family.</text>
</comment>
<gene>
    <name evidence="7" type="ordered locus">Cyan10605_2048</name>
</gene>
<evidence type="ECO:0000313" key="8">
    <source>
        <dbReference type="Proteomes" id="UP000010480"/>
    </source>
</evidence>
<sequence length="337" mass="38267">MEVLSQSHLRQTSHLYKGGLRGVKHLFFLLFLSGILIFSVLSCGVNNSLKDSQVSNQDCRVVQHARGETCIPLNPQRIVTLDFNSLAVILALDVKPIATWITTEIEDDFPYFQNKTDDIEVLRNSSGQPNLEKLLSLKPDLILVISHSWFEPIYDKLSQIAPTVILPWEEIKGDWKQHLQEAGRVFDQTEKANQLMDDYDNRIQELKGLMGDRPPKISFMFVADGQIVITRQKSFAGGILHELGFLNPLFTDSGDNDLPISEEILPTIDSDILFVAPLKKDDRSVIEKLQQKPLWSKVKAVQNNQVYVVDFSVWRGLNIFAAHEVLNDLEKYLVNTP</sequence>